<sequence>MAQESYKQNLHEKAEFQRTFQIQLLFEENGVRPSTENIIAEMEKTFGKVDLISAGSLTAFGIRKYPVEYKDHQAVPAQLLISDFEPFDKNSITALEKSQLWDCPDVEPLLDNCRYKLMLSDFMASGLDYKCRCEMLADWLETVLRLFPDCTAVWTPSSGKLLRRKKILENPVGGAGRFLLFGVNARFFNIEGTEDMIVDTLGLYAVGLPDIQYHFHGLDPNKVVNHAYNVASYIFENDAPIKSGETIDGISEIGIDRGVRWKCQYEMGLIQPSREVMDICPGEYASGTRE</sequence>
<feature type="domain" description="DUF4261" evidence="1">
    <location>
        <begin position="199"/>
        <end position="279"/>
    </location>
</feature>
<dbReference type="RefSeq" id="WP_400195473.1">
    <property type="nucleotide sequence ID" value="NZ_CAYAYE010000017.1"/>
</dbReference>
<gene>
    <name evidence="2" type="ORF">A3207_03645</name>
</gene>
<dbReference type="Proteomes" id="UP000752814">
    <property type="component" value="Unassembled WGS sequence"/>
</dbReference>
<organism evidence="2 3">
    <name type="scientific">Candidatus Methanomassiliicoccus intestinalis</name>
    <dbReference type="NCBI Taxonomy" id="1406512"/>
    <lineage>
        <taxon>Archaea</taxon>
        <taxon>Methanobacteriati</taxon>
        <taxon>Thermoplasmatota</taxon>
        <taxon>Thermoplasmata</taxon>
        <taxon>Methanomassiliicoccales</taxon>
        <taxon>Methanomassiliicoccaceae</taxon>
        <taxon>Methanomassiliicoccus</taxon>
    </lineage>
</organism>
<dbReference type="EMBL" id="LVVT01000022">
    <property type="protein sequence ID" value="TQS81508.1"/>
    <property type="molecule type" value="Genomic_DNA"/>
</dbReference>
<dbReference type="Pfam" id="PF14080">
    <property type="entry name" value="DUF4261"/>
    <property type="match status" value="1"/>
</dbReference>
<evidence type="ECO:0000313" key="3">
    <source>
        <dbReference type="Proteomes" id="UP000752814"/>
    </source>
</evidence>
<comment type="caution">
    <text evidence="2">The sequence shown here is derived from an EMBL/GenBank/DDBJ whole genome shotgun (WGS) entry which is preliminary data.</text>
</comment>
<name>A0A8J8PF07_9ARCH</name>
<proteinExistence type="predicted"/>
<evidence type="ECO:0000259" key="1">
    <source>
        <dbReference type="Pfam" id="PF14080"/>
    </source>
</evidence>
<protein>
    <recommendedName>
        <fullName evidence="1">DUF4261 domain-containing protein</fullName>
    </recommendedName>
</protein>
<evidence type="ECO:0000313" key="2">
    <source>
        <dbReference type="EMBL" id="TQS81508.1"/>
    </source>
</evidence>
<reference evidence="2" key="1">
    <citation type="submission" date="2016-03" db="EMBL/GenBank/DDBJ databases">
        <authorList>
            <person name="Borrel G."/>
            <person name="Mccann A."/>
            <person name="O'Toole P.W."/>
        </authorList>
    </citation>
    <scope>NUCLEOTIDE SEQUENCE</scope>
    <source>
        <strain evidence="2">183</strain>
    </source>
</reference>
<dbReference type="AlphaFoldDB" id="A0A8J8PF07"/>
<accession>A0A8J8PF07</accession>
<dbReference type="InterPro" id="IPR025357">
    <property type="entry name" value="DUF4261"/>
</dbReference>